<reference evidence="2 3" key="1">
    <citation type="journal article" date="2015" name="Nature">
        <title>rRNA introns, odd ribosomes, and small enigmatic genomes across a large radiation of phyla.</title>
        <authorList>
            <person name="Brown C.T."/>
            <person name="Hug L.A."/>
            <person name="Thomas B.C."/>
            <person name="Sharon I."/>
            <person name="Castelle C.J."/>
            <person name="Singh A."/>
            <person name="Wilkins M.J."/>
            <person name="Williams K.H."/>
            <person name="Banfield J.F."/>
        </authorList>
    </citation>
    <scope>NUCLEOTIDE SEQUENCE [LARGE SCALE GENOMIC DNA]</scope>
</reference>
<sequence length="82" mass="9007">MPAYAGLHAELHSCNMKKMNTPVIDVKKYGGKQVAIVKGKIVAADTTTEKVLKSVRRKLPRAVWRDILLVAVPEGTTVVYCV</sequence>
<evidence type="ECO:0000259" key="1">
    <source>
        <dbReference type="Pfam" id="PF18929"/>
    </source>
</evidence>
<gene>
    <name evidence="2" type="ORF">UX06_C0041G0007</name>
</gene>
<accession>A0A0G1Q4G7</accession>
<comment type="caution">
    <text evidence="2">The sequence shown here is derived from an EMBL/GenBank/DDBJ whole genome shotgun (WGS) entry which is preliminary data.</text>
</comment>
<dbReference type="Proteomes" id="UP000034696">
    <property type="component" value="Unassembled WGS sequence"/>
</dbReference>
<dbReference type="Pfam" id="PF18929">
    <property type="entry name" value="DUF5678"/>
    <property type="match status" value="1"/>
</dbReference>
<organism evidence="2 3">
    <name type="scientific">Candidatus Giovannonibacteria bacterium GW2011_GWA2_45_21</name>
    <dbReference type="NCBI Taxonomy" id="1618649"/>
    <lineage>
        <taxon>Bacteria</taxon>
        <taxon>Candidatus Giovannoniibacteriota</taxon>
    </lineage>
</organism>
<name>A0A0G1Q4G7_9BACT</name>
<protein>
    <recommendedName>
        <fullName evidence="1">DUF5678 domain-containing protein</fullName>
    </recommendedName>
</protein>
<dbReference type="AlphaFoldDB" id="A0A0G1Q4G7"/>
<dbReference type="InterPro" id="IPR043734">
    <property type="entry name" value="DUF5678"/>
</dbReference>
<evidence type="ECO:0000313" key="3">
    <source>
        <dbReference type="Proteomes" id="UP000034696"/>
    </source>
</evidence>
<evidence type="ECO:0000313" key="2">
    <source>
        <dbReference type="EMBL" id="KKU03565.1"/>
    </source>
</evidence>
<proteinExistence type="predicted"/>
<feature type="domain" description="DUF5678" evidence="1">
    <location>
        <begin position="26"/>
        <end position="61"/>
    </location>
</feature>
<dbReference type="EMBL" id="LCKT01000041">
    <property type="protein sequence ID" value="KKU03565.1"/>
    <property type="molecule type" value="Genomic_DNA"/>
</dbReference>